<dbReference type="PROSITE" id="PS50903">
    <property type="entry name" value="RUBREDOXIN_LIKE"/>
    <property type="match status" value="1"/>
</dbReference>
<dbReference type="RefSeq" id="WP_008482308.1">
    <property type="nucleotide sequence ID" value="NZ_AMRI01000001.1"/>
</dbReference>
<comment type="function">
    <text evidence="1">Involved in the hydrocarbon hydroxylating system, which transfers electrons from NADH to rubredoxin reductase and then through rubredoxin to alkane 1 monooxygenase.</text>
</comment>
<dbReference type="SUPFAM" id="SSF57802">
    <property type="entry name" value="Rubredoxin-like"/>
    <property type="match status" value="1"/>
</dbReference>
<keyword evidence="12" id="KW-1185">Reference proteome</keyword>
<dbReference type="InterPro" id="IPR024934">
    <property type="entry name" value="Rubredoxin-like_dom"/>
</dbReference>
<dbReference type="InterPro" id="IPR050526">
    <property type="entry name" value="Rubredoxin_ET"/>
</dbReference>
<dbReference type="GO" id="GO:0009055">
    <property type="term" value="F:electron transfer activity"/>
    <property type="evidence" value="ECO:0007669"/>
    <property type="project" value="InterPro"/>
</dbReference>
<reference evidence="11 12" key="1">
    <citation type="journal article" date="2012" name="J. Bacteriol.">
        <title>Genome Sequence of Gallaecimonas xiamenensis Type Strain 3-C-1.</title>
        <authorList>
            <person name="Lai Q."/>
            <person name="Wang L."/>
            <person name="Wang W."/>
            <person name="Shao Z."/>
        </authorList>
    </citation>
    <scope>NUCLEOTIDE SEQUENCE [LARGE SCALE GENOMIC DNA]</scope>
    <source>
        <strain evidence="11 12">3-C-1</strain>
    </source>
</reference>
<proteinExistence type="inferred from homology"/>
<evidence type="ECO:0000256" key="6">
    <source>
        <dbReference type="ARBA" id="ARBA00022982"/>
    </source>
</evidence>
<sequence>MKYRKFECTVCGHIYDEEQGEPEEGIAPGTLWDDIPDDWVCPECGAAKADYVEIAPA</sequence>
<keyword evidence="4 8" id="KW-0813">Transport</keyword>
<dbReference type="PIRSF" id="PIRSF000071">
    <property type="entry name" value="Rubredoxin"/>
    <property type="match status" value="1"/>
</dbReference>
<evidence type="ECO:0000256" key="5">
    <source>
        <dbReference type="ARBA" id="ARBA00022723"/>
    </source>
</evidence>
<evidence type="ECO:0000313" key="12">
    <source>
        <dbReference type="Proteomes" id="UP000006755"/>
    </source>
</evidence>
<feature type="binding site" evidence="9">
    <location>
        <position position="44"/>
    </location>
    <ligand>
        <name>Fe cation</name>
        <dbReference type="ChEBI" id="CHEBI:24875"/>
    </ligand>
</feature>
<dbReference type="Pfam" id="PF00301">
    <property type="entry name" value="Rubredoxin"/>
    <property type="match status" value="1"/>
</dbReference>
<keyword evidence="5 8" id="KW-0479">Metal-binding</keyword>
<comment type="similarity">
    <text evidence="3 8">Belongs to the rubredoxin family.</text>
</comment>
<dbReference type="GO" id="GO:0005506">
    <property type="term" value="F:iron ion binding"/>
    <property type="evidence" value="ECO:0007669"/>
    <property type="project" value="InterPro"/>
</dbReference>
<comment type="cofactor">
    <cofactor evidence="8 9">
        <name>Fe(3+)</name>
        <dbReference type="ChEBI" id="CHEBI:29034"/>
    </cofactor>
    <text evidence="8 9">Binds 1 Fe(3+) ion per subunit.</text>
</comment>
<evidence type="ECO:0000313" key="11">
    <source>
        <dbReference type="EMBL" id="EKE77995.1"/>
    </source>
</evidence>
<keyword evidence="7 8" id="KW-0408">Iron</keyword>
<evidence type="ECO:0000256" key="1">
    <source>
        <dbReference type="ARBA" id="ARBA00002792"/>
    </source>
</evidence>
<dbReference type="EMBL" id="AMRI01000001">
    <property type="protein sequence ID" value="EKE77995.1"/>
    <property type="molecule type" value="Genomic_DNA"/>
</dbReference>
<comment type="pathway">
    <text evidence="2">Hydrocarbon metabolism; alkane degradation.</text>
</comment>
<dbReference type="OrthoDB" id="9800607at2"/>
<feature type="binding site" evidence="9">
    <location>
        <position position="41"/>
    </location>
    <ligand>
        <name>Fe cation</name>
        <dbReference type="ChEBI" id="CHEBI:24875"/>
    </ligand>
</feature>
<evidence type="ECO:0000256" key="7">
    <source>
        <dbReference type="ARBA" id="ARBA00023004"/>
    </source>
</evidence>
<keyword evidence="6 8" id="KW-0249">Electron transport</keyword>
<comment type="caution">
    <text evidence="11">The sequence shown here is derived from an EMBL/GenBank/DDBJ whole genome shotgun (WGS) entry which is preliminary data.</text>
</comment>
<dbReference type="InterPro" id="IPR018527">
    <property type="entry name" value="Rubredoxin_Fe_BS"/>
</dbReference>
<evidence type="ECO:0000256" key="4">
    <source>
        <dbReference type="ARBA" id="ARBA00022448"/>
    </source>
</evidence>
<dbReference type="CDD" id="cd00730">
    <property type="entry name" value="rubredoxin"/>
    <property type="match status" value="1"/>
</dbReference>
<dbReference type="InterPro" id="IPR024922">
    <property type="entry name" value="Rubredoxin"/>
</dbReference>
<dbReference type="FunFam" id="2.20.28.10:FF:000001">
    <property type="entry name" value="Rubredoxin"/>
    <property type="match status" value="1"/>
</dbReference>
<gene>
    <name evidence="11" type="ORF">B3C1_01005</name>
</gene>
<evidence type="ECO:0000256" key="9">
    <source>
        <dbReference type="PIRSR" id="PIRSR000071-1"/>
    </source>
</evidence>
<evidence type="ECO:0000259" key="10">
    <source>
        <dbReference type="PROSITE" id="PS50903"/>
    </source>
</evidence>
<dbReference type="PANTHER" id="PTHR47627">
    <property type="entry name" value="RUBREDOXIN"/>
    <property type="match status" value="1"/>
</dbReference>
<evidence type="ECO:0000256" key="3">
    <source>
        <dbReference type="ARBA" id="ARBA00005337"/>
    </source>
</evidence>
<feature type="binding site" evidence="9">
    <location>
        <position position="11"/>
    </location>
    <ligand>
        <name>Fe cation</name>
        <dbReference type="ChEBI" id="CHEBI:24875"/>
    </ligand>
</feature>
<dbReference type="eggNOG" id="COG1773">
    <property type="taxonomic scope" value="Bacteria"/>
</dbReference>
<organism evidence="11 12">
    <name type="scientific">Gallaecimonas xiamenensis 3-C-1</name>
    <dbReference type="NCBI Taxonomy" id="745411"/>
    <lineage>
        <taxon>Bacteria</taxon>
        <taxon>Pseudomonadati</taxon>
        <taxon>Pseudomonadota</taxon>
        <taxon>Gammaproteobacteria</taxon>
        <taxon>Enterobacterales</taxon>
        <taxon>Gallaecimonadaceae</taxon>
        <taxon>Gallaecimonas</taxon>
    </lineage>
</organism>
<dbReference type="PANTHER" id="PTHR47627:SF1">
    <property type="entry name" value="RUBREDOXIN-1-RELATED"/>
    <property type="match status" value="1"/>
</dbReference>
<dbReference type="GO" id="GO:0043448">
    <property type="term" value="P:alkane catabolic process"/>
    <property type="evidence" value="ECO:0007669"/>
    <property type="project" value="TreeGrafter"/>
</dbReference>
<evidence type="ECO:0000256" key="2">
    <source>
        <dbReference type="ARBA" id="ARBA00004933"/>
    </source>
</evidence>
<dbReference type="AlphaFoldDB" id="K2KKQ2"/>
<dbReference type="STRING" id="745411.B3C1_01005"/>
<name>K2KKQ2_9GAMM</name>
<feature type="domain" description="Rubredoxin-like" evidence="10">
    <location>
        <begin position="3"/>
        <end position="54"/>
    </location>
</feature>
<dbReference type="PRINTS" id="PR00163">
    <property type="entry name" value="RUBREDOXIN"/>
</dbReference>
<dbReference type="InterPro" id="IPR024935">
    <property type="entry name" value="Rubredoxin_dom"/>
</dbReference>
<dbReference type="Proteomes" id="UP000006755">
    <property type="component" value="Unassembled WGS sequence"/>
</dbReference>
<dbReference type="PROSITE" id="PS00202">
    <property type="entry name" value="RUBREDOXIN"/>
    <property type="match status" value="1"/>
</dbReference>
<protein>
    <recommendedName>
        <fullName evidence="8">Rubredoxin</fullName>
    </recommendedName>
</protein>
<dbReference type="Gene3D" id="2.20.28.10">
    <property type="match status" value="1"/>
</dbReference>
<dbReference type="PATRIC" id="fig|745411.4.peg.194"/>
<evidence type="ECO:0000256" key="8">
    <source>
        <dbReference type="PIRNR" id="PIRNR000071"/>
    </source>
</evidence>
<accession>K2KKQ2</accession>
<feature type="binding site" evidence="9">
    <location>
        <position position="8"/>
    </location>
    <ligand>
        <name>Fe cation</name>
        <dbReference type="ChEBI" id="CHEBI:24875"/>
    </ligand>
</feature>